<dbReference type="EMBL" id="BMVB01000016">
    <property type="protein sequence ID" value="GHC61612.1"/>
    <property type="molecule type" value="Genomic_DNA"/>
</dbReference>
<dbReference type="AlphaFoldDB" id="A0A918TSZ3"/>
<evidence type="ECO:0000313" key="2">
    <source>
        <dbReference type="Proteomes" id="UP000646244"/>
    </source>
</evidence>
<comment type="caution">
    <text evidence="1">The sequence shown here is derived from an EMBL/GenBank/DDBJ whole genome shotgun (WGS) entry which is preliminary data.</text>
</comment>
<sequence>MQMGAGVPDGAKAQVRWGMRGCGERRSGLARTGELSYQQAVDGEPGKGWAKGLPRLSTGRAESTIRLYRGSENTRNE</sequence>
<accession>A0A918TSZ3</accession>
<evidence type="ECO:0000313" key="1">
    <source>
        <dbReference type="EMBL" id="GHC61612.1"/>
    </source>
</evidence>
<proteinExistence type="predicted"/>
<gene>
    <name evidence="1" type="ORF">GCM10010507_43240</name>
</gene>
<name>A0A918TSZ3_STRCJ</name>
<dbReference type="Proteomes" id="UP000646244">
    <property type="component" value="Unassembled WGS sequence"/>
</dbReference>
<protein>
    <submittedName>
        <fullName evidence="1">Uncharacterized protein</fullName>
    </submittedName>
</protein>
<reference evidence="1" key="2">
    <citation type="submission" date="2020-09" db="EMBL/GenBank/DDBJ databases">
        <authorList>
            <person name="Sun Q."/>
            <person name="Ohkuma M."/>
        </authorList>
    </citation>
    <scope>NUCLEOTIDE SEQUENCE</scope>
    <source>
        <strain evidence="1">JCM 4633</strain>
    </source>
</reference>
<organism evidence="1 2">
    <name type="scientific">Streptomyces cinnamoneus</name>
    <name type="common">Streptoverticillium cinnamoneum</name>
    <dbReference type="NCBI Taxonomy" id="53446"/>
    <lineage>
        <taxon>Bacteria</taxon>
        <taxon>Bacillati</taxon>
        <taxon>Actinomycetota</taxon>
        <taxon>Actinomycetes</taxon>
        <taxon>Kitasatosporales</taxon>
        <taxon>Streptomycetaceae</taxon>
        <taxon>Streptomyces</taxon>
        <taxon>Streptomyces cinnamoneus group</taxon>
    </lineage>
</organism>
<reference evidence="1" key="1">
    <citation type="journal article" date="2014" name="Int. J. Syst. Evol. Microbiol.">
        <title>Complete genome sequence of Corynebacterium casei LMG S-19264T (=DSM 44701T), isolated from a smear-ripened cheese.</title>
        <authorList>
            <consortium name="US DOE Joint Genome Institute (JGI-PGF)"/>
            <person name="Walter F."/>
            <person name="Albersmeier A."/>
            <person name="Kalinowski J."/>
            <person name="Ruckert C."/>
        </authorList>
    </citation>
    <scope>NUCLEOTIDE SEQUENCE</scope>
    <source>
        <strain evidence="1">JCM 4633</strain>
    </source>
</reference>